<reference evidence="4" key="1">
    <citation type="submission" date="2021-01" db="EMBL/GenBank/DDBJ databases">
        <authorList>
            <consortium name="Genoscope - CEA"/>
            <person name="William W."/>
        </authorList>
    </citation>
    <scope>NUCLEOTIDE SEQUENCE</scope>
</reference>
<evidence type="ECO:0000313" key="4">
    <source>
        <dbReference type="EMBL" id="CAD8074388.1"/>
    </source>
</evidence>
<organism evidence="4 5">
    <name type="scientific">Paramecium sonneborni</name>
    <dbReference type="NCBI Taxonomy" id="65129"/>
    <lineage>
        <taxon>Eukaryota</taxon>
        <taxon>Sar</taxon>
        <taxon>Alveolata</taxon>
        <taxon>Ciliophora</taxon>
        <taxon>Intramacronucleata</taxon>
        <taxon>Oligohymenophorea</taxon>
        <taxon>Peniculida</taxon>
        <taxon>Parameciidae</taxon>
        <taxon>Paramecium</taxon>
    </lineage>
</organism>
<sequence length="774" mass="90530">MKVQLISLLLFYLVTSKNIPLQLEIGLIQFEDLQAGKLQYQEIKFDQPFIRVPQVALTINSLMNHNTQVYFSKIYNVTTNGFTIGVLSGTEQSIEYRYMAIVDDRVQINCLNFKVKEIVFIPYLKQFVKVPKSWVFLTGVRQSSNNFSFQQDIRNEGIMLKFSSIDTEILGVCVVAGAVDILQSRIEDLPTFQGYNLMKQSTALSIIAQSTFICEDECLLYFSNIYYKLGNDQTKQLKINTQFHNQSDNTSKFITFKQDNHNPSIDKVQNILQSTIQSESIQQSHTTHEDSLKKMISQSIQKLEEQINHPNGINSFDSNLQQDISQQDILNENYRQSESEEEKYDENIQENYSKDQVEQDEQKEDKQDDQDDQDDQEDYSTIKFSKPINIEEELLKLEKISEDRTKKINFIQFNPKESINVSFLSKNNIDIQEESTAEKLIELKYIDRAPKFSPKIQQMIEEAKKNIGVEQSEETKNNIEIKQLGDKIESQTINKMSLKDQLKLKTESLIQQIENTSSHSSQIDKDNIQQFTNNNKIEPQVQNIITNNQPTELKEEQLIMPSPNNEKIHTKKPILNEYDTIFAQFANNNNLRSTKPQQHFSSPLIDTEIKMELVQEEQQIEPQKELKILNPREERLQKYLQKADEVDLNFLENIKLVSEQSEQEEDQPLEQNQEVFDQTNVSYTEQLNLRKNQILQELQQKYNIKAAPVQSFEEFKLKVPQDQYPQILYEKYLEQLKKQHIGASFIETDHNIRSVENSYQLEAAYYEWHLQKNI</sequence>
<evidence type="ECO:0000256" key="2">
    <source>
        <dbReference type="SAM" id="SignalP"/>
    </source>
</evidence>
<dbReference type="EMBL" id="CAJJDN010000032">
    <property type="protein sequence ID" value="CAD8074388.1"/>
    <property type="molecule type" value="Genomic_DNA"/>
</dbReference>
<proteinExistence type="predicted"/>
<name>A0A8S1M0Y2_9CILI</name>
<evidence type="ECO:0000259" key="3">
    <source>
        <dbReference type="Pfam" id="PF09458"/>
    </source>
</evidence>
<evidence type="ECO:0000256" key="1">
    <source>
        <dbReference type="SAM" id="MobiDB-lite"/>
    </source>
</evidence>
<accession>A0A8S1M0Y2</accession>
<dbReference type="InterPro" id="IPR019019">
    <property type="entry name" value="H-type_lectin_domain"/>
</dbReference>
<keyword evidence="5" id="KW-1185">Reference proteome</keyword>
<feature type="region of interest" description="Disordered" evidence="1">
    <location>
        <begin position="335"/>
        <end position="383"/>
    </location>
</feature>
<dbReference type="Pfam" id="PF09458">
    <property type="entry name" value="H_lectin"/>
    <property type="match status" value="1"/>
</dbReference>
<feature type="chain" id="PRO_5035858434" description="H-type lectin domain-containing protein" evidence="2">
    <location>
        <begin position="17"/>
        <end position="774"/>
    </location>
</feature>
<dbReference type="Proteomes" id="UP000692954">
    <property type="component" value="Unassembled WGS sequence"/>
</dbReference>
<feature type="compositionally biased region" description="Acidic residues" evidence="1">
    <location>
        <begin position="339"/>
        <end position="348"/>
    </location>
</feature>
<dbReference type="GO" id="GO:0007155">
    <property type="term" value="P:cell adhesion"/>
    <property type="evidence" value="ECO:0007669"/>
    <property type="project" value="InterPro"/>
</dbReference>
<feature type="compositionally biased region" description="Acidic residues" evidence="1">
    <location>
        <begin position="358"/>
        <end position="378"/>
    </location>
</feature>
<dbReference type="GO" id="GO:0030246">
    <property type="term" value="F:carbohydrate binding"/>
    <property type="evidence" value="ECO:0007669"/>
    <property type="project" value="InterPro"/>
</dbReference>
<keyword evidence="2" id="KW-0732">Signal</keyword>
<dbReference type="OrthoDB" id="302121at2759"/>
<feature type="domain" description="H-type lectin" evidence="3">
    <location>
        <begin position="41"/>
        <end position="101"/>
    </location>
</feature>
<dbReference type="AlphaFoldDB" id="A0A8S1M0Y2"/>
<comment type="caution">
    <text evidence="4">The sequence shown here is derived from an EMBL/GenBank/DDBJ whole genome shotgun (WGS) entry which is preliminary data.</text>
</comment>
<feature type="signal peptide" evidence="2">
    <location>
        <begin position="1"/>
        <end position="16"/>
    </location>
</feature>
<gene>
    <name evidence="4" type="ORF">PSON_ATCC_30995.1.T0320046</name>
</gene>
<protein>
    <recommendedName>
        <fullName evidence="3">H-type lectin domain-containing protein</fullName>
    </recommendedName>
</protein>
<evidence type="ECO:0000313" key="5">
    <source>
        <dbReference type="Proteomes" id="UP000692954"/>
    </source>
</evidence>